<dbReference type="PANTHER" id="PTHR46173:SF1">
    <property type="entry name" value="CCA TRNA NUCLEOTIDYLTRANSFERASE 1, MITOCHONDRIAL"/>
    <property type="match status" value="1"/>
</dbReference>
<dbReference type="Gene3D" id="1.10.246.80">
    <property type="match status" value="1"/>
</dbReference>
<dbReference type="SUPFAM" id="SSF81301">
    <property type="entry name" value="Nucleotidyltransferase"/>
    <property type="match status" value="1"/>
</dbReference>
<evidence type="ECO:0000256" key="5">
    <source>
        <dbReference type="ARBA" id="ARBA00022723"/>
    </source>
</evidence>
<dbReference type="SUPFAM" id="SSF81891">
    <property type="entry name" value="Poly A polymerase C-terminal region-like"/>
    <property type="match status" value="1"/>
</dbReference>
<dbReference type="Proteomes" id="UP000034793">
    <property type="component" value="Unassembled WGS sequence"/>
</dbReference>
<evidence type="ECO:0000256" key="6">
    <source>
        <dbReference type="ARBA" id="ARBA00022741"/>
    </source>
</evidence>
<dbReference type="InterPro" id="IPR032828">
    <property type="entry name" value="PolyA_RNA-bd"/>
</dbReference>
<keyword evidence="4" id="KW-0548">Nucleotidyltransferase</keyword>
<feature type="domain" description="tRNA nucleotidyltransferase/poly(A) polymerase RNA and SrmB- binding" evidence="11">
    <location>
        <begin position="198"/>
        <end position="257"/>
    </location>
</feature>
<dbReference type="AlphaFoldDB" id="A0A0G0PZS6"/>
<keyword evidence="2 9" id="KW-0808">Transferase</keyword>
<dbReference type="CDD" id="cd05398">
    <property type="entry name" value="NT_ClassII-CCAase"/>
    <property type="match status" value="1"/>
</dbReference>
<evidence type="ECO:0000256" key="2">
    <source>
        <dbReference type="ARBA" id="ARBA00022679"/>
    </source>
</evidence>
<evidence type="ECO:0000256" key="9">
    <source>
        <dbReference type="RuleBase" id="RU003953"/>
    </source>
</evidence>
<evidence type="ECO:0000259" key="10">
    <source>
        <dbReference type="Pfam" id="PF01743"/>
    </source>
</evidence>
<protein>
    <submittedName>
        <fullName evidence="13">tRNA nucleotidyltransferase/poly(A) polymerase</fullName>
    </submittedName>
</protein>
<comment type="caution">
    <text evidence="13">The sequence shown here is derived from an EMBL/GenBank/DDBJ whole genome shotgun (WGS) entry which is preliminary data.</text>
</comment>
<dbReference type="GO" id="GO:0046872">
    <property type="term" value="F:metal ion binding"/>
    <property type="evidence" value="ECO:0007669"/>
    <property type="project" value="UniProtKB-KW"/>
</dbReference>
<dbReference type="GO" id="GO:0016779">
    <property type="term" value="F:nucleotidyltransferase activity"/>
    <property type="evidence" value="ECO:0007669"/>
    <property type="project" value="UniProtKB-KW"/>
</dbReference>
<dbReference type="EMBL" id="LBXL01000004">
    <property type="protein sequence ID" value="KKR30591.1"/>
    <property type="molecule type" value="Genomic_DNA"/>
</dbReference>
<evidence type="ECO:0000259" key="11">
    <source>
        <dbReference type="Pfam" id="PF12627"/>
    </source>
</evidence>
<dbReference type="InterPro" id="IPR043519">
    <property type="entry name" value="NT_sf"/>
</dbReference>
<keyword evidence="3" id="KW-0819">tRNA processing</keyword>
<feature type="domain" description="Poly A polymerase head" evidence="10">
    <location>
        <begin position="23"/>
        <end position="170"/>
    </location>
</feature>
<evidence type="ECO:0000259" key="12">
    <source>
        <dbReference type="Pfam" id="PF13735"/>
    </source>
</evidence>
<keyword evidence="6" id="KW-0547">Nucleotide-binding</keyword>
<dbReference type="PANTHER" id="PTHR46173">
    <property type="entry name" value="CCA TRNA NUCLEOTIDYLTRANSFERASE 1, MITOCHONDRIAL"/>
    <property type="match status" value="1"/>
</dbReference>
<evidence type="ECO:0000313" key="14">
    <source>
        <dbReference type="Proteomes" id="UP000034793"/>
    </source>
</evidence>
<dbReference type="CDD" id="cd00077">
    <property type="entry name" value="HDc"/>
    <property type="match status" value="1"/>
</dbReference>
<dbReference type="InterPro" id="IPR050264">
    <property type="entry name" value="Bact_CCA-adding_enz_type3_sf"/>
</dbReference>
<keyword evidence="8 9" id="KW-0694">RNA-binding</keyword>
<evidence type="ECO:0000313" key="13">
    <source>
        <dbReference type="EMBL" id="KKR30591.1"/>
    </source>
</evidence>
<sequence length="473" mass="54749">MKVEIPSKVEEIVDKFEQTGYEIYIVGGAVRDILMGKSVYDWDFATKATPDEILKLFKDAYYTNEFGTVGIPNENKDERPYEITTFRTEHGYSDARRPDKVEWGKTLEEDLKRRDFTWNAMALKPEHESKRVKEFKSEKTKTTQALTLSSPFTLIDPFAGQEDIKDKLVRAVGDPNERFSEDGLRLMRAIRIATELMFTIEEKTFEAIRVNASLINKISKERVRDELFKILKSPNPYEGILLFKNSGLMQEILPEMEKTFGVEQKSPGRHHIYDVGTHSLYSLKHVAERNSDPVVRFATLIHDIGKPQTFKKLGNGTITFYNHEIISAQIVKRIADRLRFSNKEKDKLYRLVRYHQFSVDERQTDSALRRFLRKVGLENVGDMLDLRVGDRLGGGARETSWRLEEFKKRLIEVQKQPFTVHDLKIKGNDVMKVLGIEPGPMVGKVLDKLFEEVVEKKIENEKSVLLNRIKNLS</sequence>
<dbReference type="GO" id="GO:0000166">
    <property type="term" value="F:nucleotide binding"/>
    <property type="evidence" value="ECO:0007669"/>
    <property type="project" value="UniProtKB-KW"/>
</dbReference>
<dbReference type="GO" id="GO:0008033">
    <property type="term" value="P:tRNA processing"/>
    <property type="evidence" value="ECO:0007669"/>
    <property type="project" value="UniProtKB-KW"/>
</dbReference>
<evidence type="ECO:0000256" key="1">
    <source>
        <dbReference type="ARBA" id="ARBA00001946"/>
    </source>
</evidence>
<dbReference type="PATRIC" id="fig|1618552.3.peg.141"/>
<keyword evidence="5" id="KW-0479">Metal-binding</keyword>
<proteinExistence type="inferred from homology"/>
<evidence type="ECO:0000256" key="8">
    <source>
        <dbReference type="ARBA" id="ARBA00022884"/>
    </source>
</evidence>
<comment type="cofactor">
    <cofactor evidence="1">
        <name>Mg(2+)</name>
        <dbReference type="ChEBI" id="CHEBI:18420"/>
    </cofactor>
</comment>
<dbReference type="Gene3D" id="3.30.460.10">
    <property type="entry name" value="Beta Polymerase, domain 2"/>
    <property type="match status" value="1"/>
</dbReference>
<evidence type="ECO:0000256" key="4">
    <source>
        <dbReference type="ARBA" id="ARBA00022695"/>
    </source>
</evidence>
<dbReference type="Pfam" id="PF01743">
    <property type="entry name" value="PolyA_pol"/>
    <property type="match status" value="1"/>
</dbReference>
<name>A0A0G0PZS6_9BACT</name>
<dbReference type="InterPro" id="IPR002646">
    <property type="entry name" value="PolA_pol_head_dom"/>
</dbReference>
<dbReference type="GO" id="GO:0000049">
    <property type="term" value="F:tRNA binding"/>
    <property type="evidence" value="ECO:0007669"/>
    <property type="project" value="TreeGrafter"/>
</dbReference>
<organism evidence="13 14">
    <name type="scientific">Candidatus Woesebacteria bacterium GW2011_GWA1_39_8</name>
    <dbReference type="NCBI Taxonomy" id="1618552"/>
    <lineage>
        <taxon>Bacteria</taxon>
        <taxon>Candidatus Woeseibacteriota</taxon>
    </lineage>
</organism>
<keyword evidence="7" id="KW-0460">Magnesium</keyword>
<dbReference type="Pfam" id="PF12627">
    <property type="entry name" value="PolyA_pol_RNAbd"/>
    <property type="match status" value="1"/>
</dbReference>
<reference evidence="13 14" key="1">
    <citation type="journal article" date="2015" name="Nature">
        <title>rRNA introns, odd ribosomes, and small enigmatic genomes across a large radiation of phyla.</title>
        <authorList>
            <person name="Brown C.T."/>
            <person name="Hug L.A."/>
            <person name="Thomas B.C."/>
            <person name="Sharon I."/>
            <person name="Castelle C.J."/>
            <person name="Singh A."/>
            <person name="Wilkins M.J."/>
            <person name="Williams K.H."/>
            <person name="Banfield J.F."/>
        </authorList>
    </citation>
    <scope>NUCLEOTIDE SEQUENCE [LARGE SCALE GENOMIC DNA]</scope>
</reference>
<feature type="domain" description="CCA-adding enzyme C-terminal" evidence="12">
    <location>
        <begin position="332"/>
        <end position="467"/>
    </location>
</feature>
<comment type="similarity">
    <text evidence="9">Belongs to the tRNA nucleotidyltransferase/poly(A) polymerase family.</text>
</comment>
<accession>A0A0G0PZS6</accession>
<gene>
    <name evidence="13" type="ORF">UT61_C0004G0018</name>
</gene>
<dbReference type="Gene3D" id="1.10.3090.10">
    <property type="entry name" value="cca-adding enzyme, domain 2"/>
    <property type="match status" value="1"/>
</dbReference>
<evidence type="ECO:0000256" key="3">
    <source>
        <dbReference type="ARBA" id="ARBA00022694"/>
    </source>
</evidence>
<dbReference type="InterPro" id="IPR032810">
    <property type="entry name" value="CCA-adding_enz_C"/>
</dbReference>
<dbReference type="InterPro" id="IPR003607">
    <property type="entry name" value="HD/PDEase_dom"/>
</dbReference>
<dbReference type="Pfam" id="PF13735">
    <property type="entry name" value="tRNA_NucTran2_2"/>
    <property type="match status" value="1"/>
</dbReference>
<evidence type="ECO:0000256" key="7">
    <source>
        <dbReference type="ARBA" id="ARBA00022842"/>
    </source>
</evidence>